<name>A0A2N5VG15_9BASI</name>
<protein>
    <submittedName>
        <fullName evidence="1">Uncharacterized protein</fullName>
    </submittedName>
</protein>
<dbReference type="Proteomes" id="UP000235392">
    <property type="component" value="Unassembled WGS sequence"/>
</dbReference>
<accession>A0A2N5VG15</accession>
<proteinExistence type="predicted"/>
<organism evidence="1 2">
    <name type="scientific">Puccinia coronata f. sp. avenae</name>
    <dbReference type="NCBI Taxonomy" id="200324"/>
    <lineage>
        <taxon>Eukaryota</taxon>
        <taxon>Fungi</taxon>
        <taxon>Dikarya</taxon>
        <taxon>Basidiomycota</taxon>
        <taxon>Pucciniomycotina</taxon>
        <taxon>Pucciniomycetes</taxon>
        <taxon>Pucciniales</taxon>
        <taxon>Pucciniaceae</taxon>
        <taxon>Puccinia</taxon>
    </lineage>
</organism>
<gene>
    <name evidence="1" type="ORF">PCASD_02787</name>
</gene>
<reference evidence="1 2" key="1">
    <citation type="submission" date="2017-11" db="EMBL/GenBank/DDBJ databases">
        <title>De novo assembly and phasing of dikaryotic genomes from two isolates of Puccinia coronata f. sp. avenae, the causal agent of oat crown rust.</title>
        <authorList>
            <person name="Miller M.E."/>
            <person name="Zhang Y."/>
            <person name="Omidvar V."/>
            <person name="Sperschneider J."/>
            <person name="Schwessinger B."/>
            <person name="Raley C."/>
            <person name="Palmer J.M."/>
            <person name="Garnica D."/>
            <person name="Upadhyaya N."/>
            <person name="Rathjen J."/>
            <person name="Taylor J.M."/>
            <person name="Park R.F."/>
            <person name="Dodds P.N."/>
            <person name="Hirsch C.D."/>
            <person name="Kianian S.F."/>
            <person name="Figueroa M."/>
        </authorList>
    </citation>
    <scope>NUCLEOTIDE SEQUENCE [LARGE SCALE GENOMIC DNA]</scope>
    <source>
        <strain evidence="1">12SD80</strain>
    </source>
</reference>
<comment type="caution">
    <text evidence="1">The sequence shown here is derived from an EMBL/GenBank/DDBJ whole genome shotgun (WGS) entry which is preliminary data.</text>
</comment>
<sequence length="73" mass="7742">MMYHPFTSLMGEEGSAPSSKPVCNALRKILGLDSPHSHPSAGLGVCVCYFSRTSRQPRVDLGEPGDIAEPGVV</sequence>
<evidence type="ECO:0000313" key="2">
    <source>
        <dbReference type="Proteomes" id="UP000235392"/>
    </source>
</evidence>
<evidence type="ECO:0000313" key="1">
    <source>
        <dbReference type="EMBL" id="PLW48931.1"/>
    </source>
</evidence>
<dbReference type="EMBL" id="PGCI01000020">
    <property type="protein sequence ID" value="PLW48931.1"/>
    <property type="molecule type" value="Genomic_DNA"/>
</dbReference>
<dbReference type="AlphaFoldDB" id="A0A2N5VG15"/>